<gene>
    <name evidence="1" type="ORF">DCF25_20170</name>
</gene>
<dbReference type="AlphaFoldDB" id="A0A2W4VME2"/>
<reference evidence="2" key="1">
    <citation type="submission" date="2018-04" db="EMBL/GenBank/DDBJ databases">
        <authorList>
            <person name="Cornet L."/>
        </authorList>
    </citation>
    <scope>NUCLEOTIDE SEQUENCE [LARGE SCALE GENOMIC DNA]</scope>
</reference>
<comment type="caution">
    <text evidence="1">The sequence shown here is derived from an EMBL/GenBank/DDBJ whole genome shotgun (WGS) entry which is preliminary data.</text>
</comment>
<protein>
    <recommendedName>
        <fullName evidence="3">DUF2442 domain-containing protein</fullName>
    </recommendedName>
</protein>
<dbReference type="EMBL" id="QBMC01000205">
    <property type="protein sequence ID" value="PZO10785.1"/>
    <property type="molecule type" value="Genomic_DNA"/>
</dbReference>
<proteinExistence type="predicted"/>
<reference evidence="1 2" key="2">
    <citation type="submission" date="2018-06" db="EMBL/GenBank/DDBJ databases">
        <title>Metagenomic assembly of (sub)arctic Cyanobacteria and their associated microbiome from non-axenic cultures.</title>
        <authorList>
            <person name="Baurain D."/>
        </authorList>
    </citation>
    <scope>NUCLEOTIDE SEQUENCE [LARGE SCALE GENOMIC DNA]</scope>
    <source>
        <strain evidence="1">ULC129bin1</strain>
    </source>
</reference>
<accession>A0A2W4VME2</accession>
<dbReference type="Proteomes" id="UP000249354">
    <property type="component" value="Unassembled WGS sequence"/>
</dbReference>
<evidence type="ECO:0000313" key="1">
    <source>
        <dbReference type="EMBL" id="PZO10785.1"/>
    </source>
</evidence>
<dbReference type="Gene3D" id="3.30.2020.40">
    <property type="entry name" value="Uncharacterised protein PF10387, DUF2442"/>
    <property type="match status" value="1"/>
</dbReference>
<evidence type="ECO:0000313" key="2">
    <source>
        <dbReference type="Proteomes" id="UP000249354"/>
    </source>
</evidence>
<sequence>MHLNKATSVEYNKNDRTVVVFFADGSQASWPVRLLEMTERTETGYAPITPSDDELANVELFGGDSILWDELGQIFRIEDLQNHVCGRKAWMESLAATIS</sequence>
<name>A0A2W4VME2_9CYAN</name>
<evidence type="ECO:0008006" key="3">
    <source>
        <dbReference type="Google" id="ProtNLM"/>
    </source>
</evidence>
<organism evidence="1 2">
    <name type="scientific">Leptolyngbya foveolarum</name>
    <dbReference type="NCBI Taxonomy" id="47253"/>
    <lineage>
        <taxon>Bacteria</taxon>
        <taxon>Bacillati</taxon>
        <taxon>Cyanobacteriota</taxon>
        <taxon>Cyanophyceae</taxon>
        <taxon>Leptolyngbyales</taxon>
        <taxon>Leptolyngbyaceae</taxon>
        <taxon>Leptolyngbya group</taxon>
        <taxon>Leptolyngbya</taxon>
    </lineage>
</organism>